<accession>R4WS58</accession>
<dbReference type="EMBL" id="AK417517">
    <property type="protein sequence ID" value="BAN20732.1"/>
    <property type="molecule type" value="mRNA"/>
</dbReference>
<evidence type="ECO:0000313" key="1">
    <source>
        <dbReference type="EMBL" id="BAN20732.1"/>
    </source>
</evidence>
<name>R4WS58_RIPPE</name>
<dbReference type="AlphaFoldDB" id="R4WS58"/>
<reference evidence="1" key="1">
    <citation type="journal article" date="2013" name="PLoS ONE">
        <title>Gene expression in gut symbiotic organ of stinkbug affected by extracellular bacterial symbiont.</title>
        <authorList>
            <person name="Futahashi R."/>
            <person name="Tanaka K."/>
            <person name="Tanahashi M."/>
            <person name="Nikoh N."/>
            <person name="Kikuchi Y."/>
            <person name="Lee B.L."/>
            <person name="Fukatsu T."/>
        </authorList>
    </citation>
    <scope>NUCLEOTIDE SEQUENCE</scope>
    <source>
        <tissue evidence="1">Midgut</tissue>
    </source>
</reference>
<organism evidence="1">
    <name type="scientific">Riptortus pedestris</name>
    <name type="common">Bean bug</name>
    <dbReference type="NCBI Taxonomy" id="329032"/>
    <lineage>
        <taxon>Eukaryota</taxon>
        <taxon>Metazoa</taxon>
        <taxon>Ecdysozoa</taxon>
        <taxon>Arthropoda</taxon>
        <taxon>Hexapoda</taxon>
        <taxon>Insecta</taxon>
        <taxon>Pterygota</taxon>
        <taxon>Neoptera</taxon>
        <taxon>Paraneoptera</taxon>
        <taxon>Hemiptera</taxon>
        <taxon>Heteroptera</taxon>
        <taxon>Panheteroptera</taxon>
        <taxon>Pentatomomorpha</taxon>
        <taxon>Coreoidea</taxon>
        <taxon>Alydidae</taxon>
        <taxon>Riptortus</taxon>
    </lineage>
</organism>
<proteinExistence type="evidence at transcript level"/>
<sequence length="67" mass="8428">MYVLYIYIHTYMSIVKIFNCSFLTKCWPMLVFCKKVYYCYKLYRFNVDHITKYFCKYVIKSSKHFIF</sequence>
<protein>
    <submittedName>
        <fullName evidence="1">Unkown protein</fullName>
    </submittedName>
</protein>